<dbReference type="PROSITE" id="PS50835">
    <property type="entry name" value="IG_LIKE"/>
    <property type="match status" value="2"/>
</dbReference>
<dbReference type="EMBL" id="JBJQND010000002">
    <property type="protein sequence ID" value="KAL3885689.1"/>
    <property type="molecule type" value="Genomic_DNA"/>
</dbReference>
<organism evidence="9 10">
    <name type="scientific">Sinanodonta woodiana</name>
    <name type="common">Chinese pond mussel</name>
    <name type="synonym">Anodonta woodiana</name>
    <dbReference type="NCBI Taxonomy" id="1069815"/>
    <lineage>
        <taxon>Eukaryota</taxon>
        <taxon>Metazoa</taxon>
        <taxon>Spiralia</taxon>
        <taxon>Lophotrochozoa</taxon>
        <taxon>Mollusca</taxon>
        <taxon>Bivalvia</taxon>
        <taxon>Autobranchia</taxon>
        <taxon>Heteroconchia</taxon>
        <taxon>Palaeoheterodonta</taxon>
        <taxon>Unionida</taxon>
        <taxon>Unionoidea</taxon>
        <taxon>Unionidae</taxon>
        <taxon>Unioninae</taxon>
        <taxon>Sinanodonta</taxon>
    </lineage>
</organism>
<protein>
    <recommendedName>
        <fullName evidence="8">Ig-like domain-containing protein</fullName>
    </recommendedName>
</protein>
<proteinExistence type="predicted"/>
<evidence type="ECO:0000256" key="7">
    <source>
        <dbReference type="SAM" id="SignalP"/>
    </source>
</evidence>
<evidence type="ECO:0000256" key="4">
    <source>
        <dbReference type="ARBA" id="ARBA00023180"/>
    </source>
</evidence>
<dbReference type="InterPro" id="IPR007110">
    <property type="entry name" value="Ig-like_dom"/>
</dbReference>
<dbReference type="Proteomes" id="UP001634394">
    <property type="component" value="Unassembled WGS sequence"/>
</dbReference>
<keyword evidence="4" id="KW-0325">Glycoprotein</keyword>
<dbReference type="InterPro" id="IPR036179">
    <property type="entry name" value="Ig-like_dom_sf"/>
</dbReference>
<name>A0ABD3XHF4_SINWO</name>
<evidence type="ECO:0000256" key="6">
    <source>
        <dbReference type="SAM" id="Phobius"/>
    </source>
</evidence>
<evidence type="ECO:0000256" key="3">
    <source>
        <dbReference type="ARBA" id="ARBA00023157"/>
    </source>
</evidence>
<dbReference type="InterPro" id="IPR013783">
    <property type="entry name" value="Ig-like_fold"/>
</dbReference>
<evidence type="ECO:0000256" key="5">
    <source>
        <dbReference type="ARBA" id="ARBA00023319"/>
    </source>
</evidence>
<gene>
    <name evidence="9" type="ORF">ACJMK2_025735</name>
</gene>
<comment type="subcellular location">
    <subcellularLocation>
        <location evidence="1">Membrane</location>
        <topology evidence="1">Single-pass type I membrane protein</topology>
    </subcellularLocation>
</comment>
<keyword evidence="6" id="KW-1133">Transmembrane helix</keyword>
<feature type="domain" description="Ig-like" evidence="8">
    <location>
        <begin position="303"/>
        <end position="378"/>
    </location>
</feature>
<feature type="chain" id="PRO_5044781360" description="Ig-like domain-containing protein" evidence="7">
    <location>
        <begin position="20"/>
        <end position="602"/>
    </location>
</feature>
<keyword evidence="2 6" id="KW-0472">Membrane</keyword>
<evidence type="ECO:0000259" key="8">
    <source>
        <dbReference type="PROSITE" id="PS50835"/>
    </source>
</evidence>
<feature type="signal peptide" evidence="7">
    <location>
        <begin position="1"/>
        <end position="19"/>
    </location>
</feature>
<evidence type="ECO:0000313" key="10">
    <source>
        <dbReference type="Proteomes" id="UP001634394"/>
    </source>
</evidence>
<evidence type="ECO:0000256" key="2">
    <source>
        <dbReference type="ARBA" id="ARBA00023136"/>
    </source>
</evidence>
<sequence>MSVLHVLFLCLTVFQLSEGNTIQGIIGRNVSFSWTFKRIMNDDIFILHNKTRLHEIPSGENPFLTRTLLDRVRLSIRNTTDYNIIVNIDFLNITKNDAGIYKVVQAFNSTDLTISYHLQTIDEKTIPRIEMAGHNIVNSTIILECRLPSPSNMEIVWKINGSLIGSHGRYSQNDRFLSIMNITVDDQYNSYKCNESGNAVESDPYSIKISGPNAIKFVPNITMVQQYSGLNMSCHTDCYPICSWMWTKCDPFLGEVQVISTQDVLYIQNITRQQGGVYSCRVLNKLTGTSLENSTPIQIIYGPDVILFNSSNIIQLHENDSITISCSADCFPPCQIGWTVTNAEIMIPGGELKLVNVNRSCNYTCHVTNARKDNSTISDTIYVIVKSEIRLKTTTAMTSEGDDEEFPFKRQLLYVLIGAGSVVAVALLAYLSAKVRTCHRVDKAPNGNTFTVSNIADRDQNVKEEVLSEHYWTIVSNAKGELSSDIETDFVKRRQQQLDVQYLSLISGGSNEPVRNSDVIVYEGLDDYLNPIETCPVEVDDYLSPILTCPVELDDYLSPIETCPVEVDDYLSPILTCPLELDDYIQPINSDPEKSEFVSTSR</sequence>
<evidence type="ECO:0000313" key="9">
    <source>
        <dbReference type="EMBL" id="KAL3885689.1"/>
    </source>
</evidence>
<dbReference type="GO" id="GO:0016020">
    <property type="term" value="C:membrane"/>
    <property type="evidence" value="ECO:0007669"/>
    <property type="project" value="UniProtKB-SubCell"/>
</dbReference>
<keyword evidence="7" id="KW-0732">Signal</keyword>
<feature type="transmembrane region" description="Helical" evidence="6">
    <location>
        <begin position="412"/>
        <end position="433"/>
    </location>
</feature>
<feature type="domain" description="Ig-like" evidence="8">
    <location>
        <begin position="127"/>
        <end position="298"/>
    </location>
</feature>
<dbReference type="PANTHER" id="PTHR11640">
    <property type="entry name" value="NEPHRIN"/>
    <property type="match status" value="1"/>
</dbReference>
<dbReference type="SMART" id="SM00409">
    <property type="entry name" value="IG"/>
    <property type="match status" value="4"/>
</dbReference>
<dbReference type="AlphaFoldDB" id="A0ABD3XHF4"/>
<dbReference type="InterPro" id="IPR051275">
    <property type="entry name" value="Cell_adhesion_signaling"/>
</dbReference>
<accession>A0ABD3XHF4</accession>
<dbReference type="SUPFAM" id="SSF48726">
    <property type="entry name" value="Immunoglobulin"/>
    <property type="match status" value="2"/>
</dbReference>
<comment type="caution">
    <text evidence="9">The sequence shown here is derived from an EMBL/GenBank/DDBJ whole genome shotgun (WGS) entry which is preliminary data.</text>
</comment>
<keyword evidence="3" id="KW-1015">Disulfide bond</keyword>
<keyword evidence="5" id="KW-0393">Immunoglobulin domain</keyword>
<keyword evidence="10" id="KW-1185">Reference proteome</keyword>
<keyword evidence="6" id="KW-0812">Transmembrane</keyword>
<reference evidence="9 10" key="1">
    <citation type="submission" date="2024-11" db="EMBL/GenBank/DDBJ databases">
        <title>Chromosome-level genome assembly of the freshwater bivalve Anodonta woodiana.</title>
        <authorList>
            <person name="Chen X."/>
        </authorList>
    </citation>
    <scope>NUCLEOTIDE SEQUENCE [LARGE SCALE GENOMIC DNA]</scope>
    <source>
        <strain evidence="9">MN2024</strain>
        <tissue evidence="9">Gills</tissue>
    </source>
</reference>
<dbReference type="Gene3D" id="2.60.40.10">
    <property type="entry name" value="Immunoglobulins"/>
    <property type="match status" value="3"/>
</dbReference>
<evidence type="ECO:0000256" key="1">
    <source>
        <dbReference type="ARBA" id="ARBA00004479"/>
    </source>
</evidence>
<dbReference type="InterPro" id="IPR003599">
    <property type="entry name" value="Ig_sub"/>
</dbReference>